<feature type="compositionally biased region" description="Low complexity" evidence="2">
    <location>
        <begin position="251"/>
        <end position="261"/>
    </location>
</feature>
<dbReference type="PANTHER" id="PTHR46179">
    <property type="entry name" value="ZINC FINGER PROTEIN"/>
    <property type="match status" value="1"/>
</dbReference>
<feature type="region of interest" description="Disordered" evidence="2">
    <location>
        <begin position="227"/>
        <end position="292"/>
    </location>
</feature>
<dbReference type="SMART" id="SM00355">
    <property type="entry name" value="ZnF_C2H2"/>
    <property type="match status" value="3"/>
</dbReference>
<feature type="region of interest" description="Disordered" evidence="2">
    <location>
        <begin position="347"/>
        <end position="425"/>
    </location>
</feature>
<keyword evidence="1" id="KW-0863">Zinc-finger</keyword>
<dbReference type="PANTHER" id="PTHR46179:SF19">
    <property type="entry name" value="C2H2 FINGER DOMAIN TRANSCRIPTION FACTOR (EUROFUNG)-RELATED"/>
    <property type="match status" value="1"/>
</dbReference>
<feature type="compositionally biased region" description="Polar residues" evidence="2">
    <location>
        <begin position="516"/>
        <end position="533"/>
    </location>
</feature>
<evidence type="ECO:0000313" key="5">
    <source>
        <dbReference type="Proteomes" id="UP000275385"/>
    </source>
</evidence>
<accession>A0A420YA29</accession>
<organism evidence="4 5">
    <name type="scientific">Coniochaeta pulveracea</name>
    <dbReference type="NCBI Taxonomy" id="177199"/>
    <lineage>
        <taxon>Eukaryota</taxon>
        <taxon>Fungi</taxon>
        <taxon>Dikarya</taxon>
        <taxon>Ascomycota</taxon>
        <taxon>Pezizomycotina</taxon>
        <taxon>Sordariomycetes</taxon>
        <taxon>Sordariomycetidae</taxon>
        <taxon>Coniochaetales</taxon>
        <taxon>Coniochaetaceae</taxon>
        <taxon>Coniochaeta</taxon>
    </lineage>
</organism>
<feature type="domain" description="C2H2-type" evidence="3">
    <location>
        <begin position="548"/>
        <end position="578"/>
    </location>
</feature>
<dbReference type="PROSITE" id="PS00028">
    <property type="entry name" value="ZINC_FINGER_C2H2_1"/>
    <property type="match status" value="1"/>
</dbReference>
<comment type="caution">
    <text evidence="4">The sequence shown here is derived from an EMBL/GenBank/DDBJ whole genome shotgun (WGS) entry which is preliminary data.</text>
</comment>
<dbReference type="STRING" id="177199.A0A420YA29"/>
<dbReference type="GO" id="GO:0005634">
    <property type="term" value="C:nucleus"/>
    <property type="evidence" value="ECO:0007669"/>
    <property type="project" value="TreeGrafter"/>
</dbReference>
<dbReference type="InterPro" id="IPR051061">
    <property type="entry name" value="Zinc_finger_trans_reg"/>
</dbReference>
<evidence type="ECO:0000256" key="1">
    <source>
        <dbReference type="PROSITE-ProRule" id="PRU00042"/>
    </source>
</evidence>
<dbReference type="GO" id="GO:0008270">
    <property type="term" value="F:zinc ion binding"/>
    <property type="evidence" value="ECO:0007669"/>
    <property type="project" value="UniProtKB-KW"/>
</dbReference>
<feature type="domain" description="C2H2-type" evidence="3">
    <location>
        <begin position="610"/>
        <end position="646"/>
    </location>
</feature>
<protein>
    <recommendedName>
        <fullName evidence="3">C2H2-type domain-containing protein</fullName>
    </recommendedName>
</protein>
<dbReference type="Pfam" id="PF00096">
    <property type="entry name" value="zf-C2H2"/>
    <property type="match status" value="1"/>
</dbReference>
<dbReference type="EMBL" id="QVQW01000027">
    <property type="protein sequence ID" value="RKU44749.1"/>
    <property type="molecule type" value="Genomic_DNA"/>
</dbReference>
<reference evidence="4 5" key="1">
    <citation type="submission" date="2018-08" db="EMBL/GenBank/DDBJ databases">
        <title>Draft genome of the lignicolous fungus Coniochaeta pulveracea.</title>
        <authorList>
            <person name="Borstlap C.J."/>
            <person name="De Witt R.N."/>
            <person name="Botha A."/>
            <person name="Volschenk H."/>
        </authorList>
    </citation>
    <scope>NUCLEOTIDE SEQUENCE [LARGE SCALE GENOMIC DNA]</scope>
    <source>
        <strain evidence="4 5">CAB683</strain>
    </source>
</reference>
<proteinExistence type="predicted"/>
<feature type="compositionally biased region" description="Low complexity" evidence="2">
    <location>
        <begin position="350"/>
        <end position="363"/>
    </location>
</feature>
<dbReference type="OrthoDB" id="7295497at2759"/>
<dbReference type="AlphaFoldDB" id="A0A420YA29"/>
<evidence type="ECO:0000256" key="2">
    <source>
        <dbReference type="SAM" id="MobiDB-lite"/>
    </source>
</evidence>
<gene>
    <name evidence="4" type="ORF">DL546_005221</name>
</gene>
<feature type="compositionally biased region" description="Low complexity" evidence="2">
    <location>
        <begin position="149"/>
        <end position="161"/>
    </location>
</feature>
<dbReference type="PROSITE" id="PS50157">
    <property type="entry name" value="ZINC_FINGER_C2H2_2"/>
    <property type="match status" value="2"/>
</dbReference>
<feature type="compositionally biased region" description="Polar residues" evidence="2">
    <location>
        <begin position="262"/>
        <end position="273"/>
    </location>
</feature>
<feature type="compositionally biased region" description="Polar residues" evidence="2">
    <location>
        <begin position="227"/>
        <end position="250"/>
    </location>
</feature>
<feature type="region of interest" description="Disordered" evidence="2">
    <location>
        <begin position="494"/>
        <end position="543"/>
    </location>
</feature>
<dbReference type="Proteomes" id="UP000275385">
    <property type="component" value="Unassembled WGS sequence"/>
</dbReference>
<sequence length="691" mass="75193">MLLNEPYTPAVAFPHCNFQTSSPRHRQNYRFHESVPQTSRFSDNNELGFEGNTSFSAPDISQLPAASQSFPLQPLDGQTSLIGFDNVPTIALPRDVQAHQGASYKLSSDALALFGRVNQMNTDSSWLSAGPLTPKSATRFAHQHHRESSLSSLGSAGPASPYSHTTSQPHVAVADSPFDGIHGLPSVDDFSNNYQVATTTKPFLGQEAFYPNYPNYAPASATSHTGYSNNNMGSTRQQANGRSLLPTSGFSHNSQQQQSSNRARPTSVTSSVTDDLPVTPVGEPDDMETRRKNAFHGVPKLDRTMTDIYSDELFNPNFTITSASPAQAHVSPTNEVFAQRLQAANSQHLSAVPSPASSASHGSPFRHGSPLAPAPNHDFSSGTSAHMVFGSSQQLREQRKAAQDAQAMRQQLAQDSNGGTPRTISPKDAVIHTPEEAEADFPLFPKQEDDASFNVSHMDHIPQTTQAFTMPADARAFAYAAAQATANIPTQQYSFLPPVNQSQPQNQPSHLGIAESRQNSADSVQSETSQDATGLQRPMGTTADGGTYTCTYHGCTLRFETPALLQKHKREGHRNAHGITGTRRSESVGLGASAGIGMTPALLNTQAGPHKCERINPSTNKPCNIMFSRPYDLTRHEDTIHNARKQKVRCDLCNEEKTFSRADALTRHYRVCHPHHEVPGKHRRRGGQQHI</sequence>
<keyword evidence="1" id="KW-0862">Zinc</keyword>
<dbReference type="Gene3D" id="3.30.160.60">
    <property type="entry name" value="Classic Zinc Finger"/>
    <property type="match status" value="1"/>
</dbReference>
<dbReference type="InterPro" id="IPR013087">
    <property type="entry name" value="Znf_C2H2_type"/>
</dbReference>
<feature type="compositionally biased region" description="Polar residues" evidence="2">
    <location>
        <begin position="378"/>
        <end position="395"/>
    </location>
</feature>
<dbReference type="GO" id="GO:0006357">
    <property type="term" value="P:regulation of transcription by RNA polymerase II"/>
    <property type="evidence" value="ECO:0007669"/>
    <property type="project" value="TreeGrafter"/>
</dbReference>
<feature type="region of interest" description="Disordered" evidence="2">
    <location>
        <begin position="138"/>
        <end position="177"/>
    </location>
</feature>
<keyword evidence="5" id="KW-1185">Reference proteome</keyword>
<feature type="compositionally biased region" description="Low complexity" evidence="2">
    <location>
        <begin position="497"/>
        <end position="509"/>
    </location>
</feature>
<feature type="compositionally biased region" description="Polar residues" evidence="2">
    <location>
        <begin position="408"/>
        <end position="423"/>
    </location>
</feature>
<evidence type="ECO:0000259" key="3">
    <source>
        <dbReference type="PROSITE" id="PS50157"/>
    </source>
</evidence>
<name>A0A420YA29_9PEZI</name>
<evidence type="ECO:0000313" key="4">
    <source>
        <dbReference type="EMBL" id="RKU44749.1"/>
    </source>
</evidence>
<keyword evidence="1" id="KW-0479">Metal-binding</keyword>